<sequence length="344" mass="40589">MGGQALKNTITRRYAQQEYMQLRDEVLDILKQDFPARKIAAIQAYRTKQSFGDLDILFETPKSDMNLLDYIKQTFKPNEFYKNSHVISFDYKQFQIDLIGSPSEDFDISYHYFAWNDLGNIIGRLYHKMGFKYGHNGLSLIFKDDNYQYDELCFSKDIEKILAFAGLDSQRFLQGFDTLEAIFSFAASSQFFNRDIYLLDNRNHASRIRDKKRPTYNALLKWLETQENLPAYPWQSVREQGGRRHQTEFLERAFTYFPELQPQYAQIQAQFKQWQAARQNFNGRIVSKATGLSEQALGRFMQWLKAQANQEFVDFQAWLAAQSAETIEGWLKQHYNVYQQQALQ</sequence>
<proteinExistence type="predicted"/>
<dbReference type="KEGG" id="tdu:QJT80_06955"/>
<name>A0AA95HCG7_9GAMM</name>
<evidence type="ECO:0000313" key="1">
    <source>
        <dbReference type="EMBL" id="WGZ92216.1"/>
    </source>
</evidence>
<dbReference type="EMBL" id="CP124755">
    <property type="protein sequence ID" value="WGZ92216.1"/>
    <property type="molecule type" value="Genomic_DNA"/>
</dbReference>
<protein>
    <submittedName>
        <fullName evidence="1">Uncharacterized protein</fullName>
    </submittedName>
</protein>
<gene>
    <name evidence="1" type="ORF">QJT80_06955</name>
</gene>
<organism evidence="1">
    <name type="scientific">Candidatus Thiocaldithrix dubininis</name>
    <dbReference type="NCBI Taxonomy" id="3080823"/>
    <lineage>
        <taxon>Bacteria</taxon>
        <taxon>Pseudomonadati</taxon>
        <taxon>Pseudomonadota</taxon>
        <taxon>Gammaproteobacteria</taxon>
        <taxon>Thiotrichales</taxon>
        <taxon>Thiotrichaceae</taxon>
        <taxon>Candidatus Thiocaldithrix</taxon>
    </lineage>
</organism>
<reference evidence="1" key="2">
    <citation type="submission" date="2023-04" db="EMBL/GenBank/DDBJ databases">
        <authorList>
            <person name="Beletskiy A.V."/>
            <person name="Mardanov A.V."/>
            <person name="Ravin N.V."/>
        </authorList>
    </citation>
    <scope>NUCLEOTIDE SEQUENCE</scope>
    <source>
        <strain evidence="1">GKL-01</strain>
    </source>
</reference>
<dbReference type="AlphaFoldDB" id="A0AA95HCG7"/>
<dbReference type="Proteomes" id="UP001300672">
    <property type="component" value="Chromosome"/>
</dbReference>
<accession>A0AA95HCG7</accession>
<reference evidence="1" key="1">
    <citation type="journal article" date="2023" name="Int. J. Mol. Sci.">
        <title>Metagenomics Revealed a New Genus 'Candidatus Thiocaldithrix dubininis' gen. nov., sp. nov. and a New Species 'Candidatus Thiothrix putei' sp. nov. in the Family Thiotrichaceae, Some Members of Which Have Traits of Both Na+- and H+-Motive Energetics.</title>
        <authorList>
            <person name="Ravin N.V."/>
            <person name="Muntyan M.S."/>
            <person name="Smolyakov D.D."/>
            <person name="Rudenko T.S."/>
            <person name="Beletsky A.V."/>
            <person name="Mardanov A.V."/>
            <person name="Grabovich M.Y."/>
        </authorList>
    </citation>
    <scope>NUCLEOTIDE SEQUENCE</scope>
    <source>
        <strain evidence="1">GKL-01</strain>
    </source>
</reference>